<keyword evidence="6 10" id="KW-0238">DNA-binding</keyword>
<dbReference type="InterPro" id="IPR022965">
    <property type="entry name" value="Helicase_Hel308"/>
</dbReference>
<dbReference type="SMART" id="SM00490">
    <property type="entry name" value="HELICc"/>
    <property type="match status" value="1"/>
</dbReference>
<dbReference type="SUPFAM" id="SSF46785">
    <property type="entry name" value="Winged helix' DNA-binding domain"/>
    <property type="match status" value="1"/>
</dbReference>
<dbReference type="PROSITE" id="PS51192">
    <property type="entry name" value="HELICASE_ATP_BIND_1"/>
    <property type="match status" value="1"/>
</dbReference>
<dbReference type="PROSITE" id="PS51194">
    <property type="entry name" value="HELICASE_CTER"/>
    <property type="match status" value="1"/>
</dbReference>
<keyword evidence="1 10" id="KW-0547">Nucleotide-binding</keyword>
<dbReference type="EC" id="5.6.2.4" evidence="10"/>
<evidence type="ECO:0000256" key="7">
    <source>
        <dbReference type="ARBA" id="ARBA00023204"/>
    </source>
</evidence>
<feature type="binding site" evidence="10">
    <location>
        <position position="22"/>
    </location>
    <ligand>
        <name>ATP</name>
        <dbReference type="ChEBI" id="CHEBI:30616"/>
    </ligand>
</feature>
<dbReference type="GO" id="GO:0005524">
    <property type="term" value="F:ATP binding"/>
    <property type="evidence" value="ECO:0007669"/>
    <property type="project" value="UniProtKB-UniRule"/>
</dbReference>
<dbReference type="AlphaFoldDB" id="A0A2Z5PPG8"/>
<dbReference type="InterPro" id="IPR027417">
    <property type="entry name" value="P-loop_NTPase"/>
</dbReference>
<dbReference type="PANTHER" id="PTHR47961">
    <property type="entry name" value="DNA POLYMERASE THETA, PUTATIVE (AFU_ORTHOLOGUE AFUA_1G05260)-RELATED"/>
    <property type="match status" value="1"/>
</dbReference>
<dbReference type="SUPFAM" id="SSF52540">
    <property type="entry name" value="P-loop containing nucleoside triphosphate hydrolases"/>
    <property type="match status" value="1"/>
</dbReference>
<dbReference type="Pfam" id="PF00270">
    <property type="entry name" value="DEAD"/>
    <property type="match status" value="1"/>
</dbReference>
<dbReference type="Gene3D" id="1.10.3380.30">
    <property type="match status" value="1"/>
</dbReference>
<evidence type="ECO:0000256" key="6">
    <source>
        <dbReference type="ARBA" id="ARBA00023125"/>
    </source>
</evidence>
<comment type="catalytic activity">
    <reaction evidence="10">
        <text>ATP + H2O = ADP + phosphate + H(+)</text>
        <dbReference type="Rhea" id="RHEA:13065"/>
        <dbReference type="ChEBI" id="CHEBI:15377"/>
        <dbReference type="ChEBI" id="CHEBI:15378"/>
        <dbReference type="ChEBI" id="CHEBI:30616"/>
        <dbReference type="ChEBI" id="CHEBI:43474"/>
        <dbReference type="ChEBI" id="CHEBI:456216"/>
        <dbReference type="EC" id="5.6.2.4"/>
    </reaction>
</comment>
<dbReference type="KEGG" id="mmao:MMOS7_08380"/>
<feature type="domain" description="Helicase ATP-binding" evidence="11">
    <location>
        <begin position="28"/>
        <end position="199"/>
    </location>
</feature>
<evidence type="ECO:0000256" key="2">
    <source>
        <dbReference type="ARBA" id="ARBA00022763"/>
    </source>
</evidence>
<accession>A0A2Z5PPG8</accession>
<gene>
    <name evidence="10" type="primary">hel308</name>
    <name evidence="13" type="ORF">MMOS7_08380</name>
</gene>
<organism evidence="13 14">
    <name type="scientific">Methanococcus maripaludis OS7</name>
    <dbReference type="NCBI Taxonomy" id="637915"/>
    <lineage>
        <taxon>Archaea</taxon>
        <taxon>Methanobacteriati</taxon>
        <taxon>Methanobacteriota</taxon>
        <taxon>Methanomada group</taxon>
        <taxon>Methanococci</taxon>
        <taxon>Methanococcales</taxon>
        <taxon>Methanococcaceae</taxon>
        <taxon>Methanococcus</taxon>
    </lineage>
</organism>
<dbReference type="EMBL" id="AP011528">
    <property type="protein sequence ID" value="BAP62924.1"/>
    <property type="molecule type" value="Genomic_DNA"/>
</dbReference>
<dbReference type="Gene3D" id="3.40.50.300">
    <property type="entry name" value="P-loop containing nucleotide triphosphate hydrolases"/>
    <property type="match status" value="2"/>
</dbReference>
<evidence type="ECO:0000256" key="4">
    <source>
        <dbReference type="ARBA" id="ARBA00022806"/>
    </source>
</evidence>
<evidence type="ECO:0000313" key="13">
    <source>
        <dbReference type="EMBL" id="BAP62924.1"/>
    </source>
</evidence>
<evidence type="ECO:0000256" key="9">
    <source>
        <dbReference type="ARBA" id="ARBA00034617"/>
    </source>
</evidence>
<keyword evidence="8 10" id="KW-0413">Isomerase</keyword>
<evidence type="ECO:0000256" key="1">
    <source>
        <dbReference type="ARBA" id="ARBA00022741"/>
    </source>
</evidence>
<keyword evidence="4 10" id="KW-0347">Helicase</keyword>
<dbReference type="GO" id="GO:0006281">
    <property type="term" value="P:DNA repair"/>
    <property type="evidence" value="ECO:0007669"/>
    <property type="project" value="UniProtKB-UniRule"/>
</dbReference>
<comment type="subunit">
    <text evidence="10">Monomer.</text>
</comment>
<dbReference type="SUPFAM" id="SSF158702">
    <property type="entry name" value="Sec63 N-terminal domain-like"/>
    <property type="match status" value="1"/>
</dbReference>
<keyword evidence="5 10" id="KW-0067">ATP-binding</keyword>
<dbReference type="InterPro" id="IPR036390">
    <property type="entry name" value="WH_DNA-bd_sf"/>
</dbReference>
<keyword evidence="2 10" id="KW-0227">DNA damage</keyword>
<dbReference type="Pfam" id="PF00271">
    <property type="entry name" value="Helicase_C"/>
    <property type="match status" value="1"/>
</dbReference>
<dbReference type="CDD" id="cd18028">
    <property type="entry name" value="DEXHc_archSki2"/>
    <property type="match status" value="1"/>
</dbReference>
<dbReference type="CDD" id="cd18795">
    <property type="entry name" value="SF2_C_Ski2"/>
    <property type="match status" value="1"/>
</dbReference>
<evidence type="ECO:0000256" key="8">
    <source>
        <dbReference type="ARBA" id="ARBA00023235"/>
    </source>
</evidence>
<name>A0A2Z5PPG8_METMI</name>
<dbReference type="PANTHER" id="PTHR47961:SF10">
    <property type="entry name" value="ATP-DEPENDENT DNA HELICASE HEL308"/>
    <property type="match status" value="1"/>
</dbReference>
<dbReference type="InterPro" id="IPR011545">
    <property type="entry name" value="DEAD/DEAH_box_helicase_dom"/>
</dbReference>
<dbReference type="InterPro" id="IPR014001">
    <property type="entry name" value="Helicase_ATP-bd"/>
</dbReference>
<comment type="catalytic activity">
    <reaction evidence="9 10">
        <text>Couples ATP hydrolysis with the unwinding of duplex DNA by translocating in the 3'-5' direction.</text>
        <dbReference type="EC" id="5.6.2.4"/>
    </reaction>
</comment>
<keyword evidence="7 10" id="KW-0234">DNA repair</keyword>
<sequence>MVNSQVFEVLEDMGITELRPPQKKVIESGLLDRSKNFLVSIPTASGKTLIGEMALINNLLDNEKVPNGSKGLFIVPLRALASEKYNEFRKKYSKYGLKVGLSSGDLDDKTEDLSGFDLIITTSEKLDSLMRHKVAWIDDVSVIVIDEIHLIGDKERGGTLEIILTKLKRMNVQILGLSATIGNPEELSGWLNAKLITDTWRPVDLKKGIFTDCEINYLNSDKKVVSKYYKEPTQNIVLDCINENGSCIIFCSSKKYAAGEAKKHNLLKKLTGSEIEDLNRISEEILEVLDTPTENCKELAECIKKGVAFHHAGLVSKQRSIIEEAYRNRIIKLICCTPTLSAGLNMPCRRVIIRDLYRYTESGYKEIPVMEIQQCIGRAGRPGLDPYGEGLIYLKKEQDHDLALKMLDGKPENMYSWISYEVILRKQILGLIATEYIQNESDLIEFMKNTYYYYLNKDNFRGILTQVYEILESLRSWRFISGFTATDLGERIAELYIDPLTAHDIITGITKLNMNARNLSDKEIEQHLLYILTNNSELKPFLPASDEEEYGYSEIIRKIKMTEGYPFEYVSKKPLEVFKTSQMYYNWINEMSMNELLEKYKIEAGNLNYKLENINWIAYSAKEINRFLGLKNDYLHDLLKNLDVRLKDGVKQELITLMEIKNVGRVRARKLYAADIKSIYDIRQNPEKVLKLLGGHGKNILDNLKVKYNGEGYLGTKKKVKQPTLDGFLKLKPKKD</sequence>
<evidence type="ECO:0000313" key="14">
    <source>
        <dbReference type="Proteomes" id="UP000263689"/>
    </source>
</evidence>
<dbReference type="InterPro" id="IPR048772">
    <property type="entry name" value="Hel308-like_dom4"/>
</dbReference>
<dbReference type="HAMAP" id="MF_00442">
    <property type="entry name" value="Helicase_Hel308"/>
    <property type="match status" value="1"/>
</dbReference>
<dbReference type="Pfam" id="PF21280">
    <property type="entry name" value="Helicase_dom4_arc"/>
    <property type="match status" value="1"/>
</dbReference>
<evidence type="ECO:0000256" key="5">
    <source>
        <dbReference type="ARBA" id="ARBA00022840"/>
    </source>
</evidence>
<comment type="function">
    <text evidence="10">DNA-dependent ATPase and 3'-5' DNA helicase that may be involved in repair of stalled replication forks.</text>
</comment>
<dbReference type="GeneID" id="37875326"/>
<dbReference type="RefSeq" id="WP_119720881.1">
    <property type="nucleotide sequence ID" value="NZ_AP011528.1"/>
</dbReference>
<dbReference type="GO" id="GO:0043138">
    <property type="term" value="F:3'-5' DNA helicase activity"/>
    <property type="evidence" value="ECO:0007669"/>
    <property type="project" value="UniProtKB-UniRule"/>
</dbReference>
<evidence type="ECO:0000256" key="3">
    <source>
        <dbReference type="ARBA" id="ARBA00022801"/>
    </source>
</evidence>
<dbReference type="InterPro" id="IPR001650">
    <property type="entry name" value="Helicase_C-like"/>
</dbReference>
<reference evidence="13 14" key="1">
    <citation type="submission" date="2009-06" db="EMBL/GenBank/DDBJ databases">
        <title>Molecular Evidence for Microbiologically Influenced Corrosion from genome of Methanogen.</title>
        <authorList>
            <person name="Ito N."/>
            <person name="Tsurumaru H."/>
            <person name="Shimizu A."/>
            <person name="Harada T."/>
            <person name="Hosoyama A."/>
            <person name="Horikawa H."/>
            <person name="Wakai S."/>
            <person name="Sasaki K."/>
            <person name="Nishijima K."/>
            <person name="Ataku H."/>
            <person name="Yamazaki J."/>
            <person name="Mise M."/>
            <person name="Yamazaki S."/>
            <person name="Tanikawa S."/>
            <person name="Harayama S."/>
            <person name="Fujita N."/>
        </authorList>
    </citation>
    <scope>NUCLEOTIDE SEQUENCE [LARGE SCALE GENOMIC DNA]</scope>
    <source>
        <strain evidence="14">OS7 ( NBRC 103642)</strain>
    </source>
</reference>
<dbReference type="Proteomes" id="UP000263689">
    <property type="component" value="Chromosome"/>
</dbReference>
<evidence type="ECO:0000259" key="12">
    <source>
        <dbReference type="PROSITE" id="PS51194"/>
    </source>
</evidence>
<feature type="domain" description="Helicase C-terminal" evidence="12">
    <location>
        <begin position="232"/>
        <end position="430"/>
    </location>
</feature>
<dbReference type="SMART" id="SM00487">
    <property type="entry name" value="DEXDc"/>
    <property type="match status" value="1"/>
</dbReference>
<dbReference type="Gene3D" id="1.10.150.20">
    <property type="entry name" value="5' to 3' exonuclease, C-terminal subdomain"/>
    <property type="match status" value="1"/>
</dbReference>
<protein>
    <recommendedName>
        <fullName evidence="10">ATP-dependent DNA helicase Hel308</fullName>
        <ecNumber evidence="10">5.6.2.4</ecNumber>
    </recommendedName>
    <alternativeName>
        <fullName evidence="10">DNA 3'-5' helicase Hel308</fullName>
    </alternativeName>
</protein>
<comment type="similarity">
    <text evidence="10">Belongs to the helicase family. Hel308 subfamily.</text>
</comment>
<dbReference type="InterPro" id="IPR050474">
    <property type="entry name" value="Hel308_SKI2-like"/>
</dbReference>
<proteinExistence type="inferred from homology"/>
<evidence type="ECO:0000256" key="10">
    <source>
        <dbReference type="HAMAP-Rule" id="MF_00442"/>
    </source>
</evidence>
<dbReference type="GO" id="GO:0003677">
    <property type="term" value="F:DNA binding"/>
    <property type="evidence" value="ECO:0007669"/>
    <property type="project" value="UniProtKB-UniRule"/>
</dbReference>
<dbReference type="GO" id="GO:0016887">
    <property type="term" value="F:ATP hydrolysis activity"/>
    <property type="evidence" value="ECO:0007669"/>
    <property type="project" value="RHEA"/>
</dbReference>
<evidence type="ECO:0000259" key="11">
    <source>
        <dbReference type="PROSITE" id="PS51192"/>
    </source>
</evidence>
<keyword evidence="3 10" id="KW-0378">Hydrolase</keyword>